<dbReference type="PANTHER" id="PTHR45588:SF1">
    <property type="entry name" value="WW DOMAIN-CONTAINING PROTEIN"/>
    <property type="match status" value="1"/>
</dbReference>
<keyword evidence="3" id="KW-1185">Reference proteome</keyword>
<dbReference type="InterPro" id="IPR011990">
    <property type="entry name" value="TPR-like_helical_dom_sf"/>
</dbReference>
<keyword evidence="1" id="KW-0732">Signal</keyword>
<gene>
    <name evidence="2" type="ORF">HRJ53_13730</name>
</gene>
<organism evidence="2 3">
    <name type="scientific">Candidatus Acidiferrum panamense</name>
    <dbReference type="NCBI Taxonomy" id="2741543"/>
    <lineage>
        <taxon>Bacteria</taxon>
        <taxon>Pseudomonadati</taxon>
        <taxon>Acidobacteriota</taxon>
        <taxon>Terriglobia</taxon>
        <taxon>Candidatus Acidiferrales</taxon>
        <taxon>Candidatus Acidiferrum</taxon>
    </lineage>
</organism>
<feature type="chain" id="PRO_5031159482" description="Tetratricopeptide repeat protein" evidence="1">
    <location>
        <begin position="17"/>
        <end position="456"/>
    </location>
</feature>
<feature type="non-terminal residue" evidence="2">
    <location>
        <position position="456"/>
    </location>
</feature>
<feature type="non-terminal residue" evidence="2">
    <location>
        <position position="1"/>
    </location>
</feature>
<proteinExistence type="predicted"/>
<dbReference type="PANTHER" id="PTHR45588">
    <property type="entry name" value="TPR DOMAIN-CONTAINING PROTEIN"/>
    <property type="match status" value="1"/>
</dbReference>
<evidence type="ECO:0000256" key="1">
    <source>
        <dbReference type="SAM" id="SignalP"/>
    </source>
</evidence>
<dbReference type="SUPFAM" id="SSF48452">
    <property type="entry name" value="TPR-like"/>
    <property type="match status" value="1"/>
</dbReference>
<dbReference type="Proteomes" id="UP000567293">
    <property type="component" value="Unassembled WGS sequence"/>
</dbReference>
<feature type="signal peptide" evidence="1">
    <location>
        <begin position="1"/>
        <end position="16"/>
    </location>
</feature>
<accession>A0A7V8SXJ9</accession>
<reference evidence="2" key="1">
    <citation type="submission" date="2020-06" db="EMBL/GenBank/DDBJ databases">
        <title>Legume-microbial interactions unlock mineral nutrients during tropical forest succession.</title>
        <authorList>
            <person name="Epihov D.Z."/>
        </authorList>
    </citation>
    <scope>NUCLEOTIDE SEQUENCE [LARGE SCALE GENOMIC DNA]</scope>
    <source>
        <strain evidence="2">Pan2503</strain>
    </source>
</reference>
<evidence type="ECO:0000313" key="2">
    <source>
        <dbReference type="EMBL" id="MBA0086054.1"/>
    </source>
</evidence>
<evidence type="ECO:0000313" key="3">
    <source>
        <dbReference type="Proteomes" id="UP000567293"/>
    </source>
</evidence>
<dbReference type="EMBL" id="JACDQQ010001331">
    <property type="protein sequence ID" value="MBA0086054.1"/>
    <property type="molecule type" value="Genomic_DNA"/>
</dbReference>
<protein>
    <recommendedName>
        <fullName evidence="4">Tetratricopeptide repeat protein</fullName>
    </recommendedName>
</protein>
<sequence length="456" mass="49902">PLLVVLFLLGRASSSAAPPDQLGKVNFPTSCSGAVEPTIEKGVALLHSFQYKESEQTFSEAATREPKCAMAHWGKAMALYHQLWDFPGKGTLNEGRKQIDEAKKVHSTSAREKGFIAAAAAFFQKKSKMSHADRTRAYSAALEKFYAENPGDSEIGAFYALSLVSLAEQDVDTTANLQKAISILNPLFGKFPDHPGVAHYLIHAADRPELASQGLEAARRYAAIAPDSSHALHMPSHIFVRLGLWQDSITSNLAARSSAAHSSEMHMAESHYQTHAMDFLNYSYLQSGQESKAREVIADEENVAGAGEESKSSQVAELSSRTALELHRWAEAAARPIPEVRLLSREPAYHARAVGKAHLGDVAGARADLEKLKEIWAAEDNEDRKLGYPVSNEKHLSSVEVWILFAEGKHDEAVKEMRAIAERQDAKGVDSLSIPAREMLADMLLELKRPADALAE</sequence>
<name>A0A7V8SXJ9_9BACT</name>
<dbReference type="AlphaFoldDB" id="A0A7V8SXJ9"/>
<comment type="caution">
    <text evidence="2">The sequence shown here is derived from an EMBL/GenBank/DDBJ whole genome shotgun (WGS) entry which is preliminary data.</text>
</comment>
<dbReference type="Gene3D" id="1.25.40.10">
    <property type="entry name" value="Tetratricopeptide repeat domain"/>
    <property type="match status" value="1"/>
</dbReference>
<evidence type="ECO:0008006" key="4">
    <source>
        <dbReference type="Google" id="ProtNLM"/>
    </source>
</evidence>